<dbReference type="EMBL" id="CP036426">
    <property type="protein sequence ID" value="QDV37311.1"/>
    <property type="molecule type" value="Genomic_DNA"/>
</dbReference>
<dbReference type="PANTHER" id="PTHR22946:SF8">
    <property type="entry name" value="ACETYL XYLAN ESTERASE DOMAIN-CONTAINING PROTEIN"/>
    <property type="match status" value="1"/>
</dbReference>
<proteinExistence type="predicted"/>
<sequence length="748" mass="81165">MIPEDRLSRRSVLQTLTASLIAGGLDARLPSISLGAEDGESPPLVFPDGQASDDRRLGPLNDLNGYFPFLPPGSVEEWAVRAERVRRRILVAAGLWPMPTTPELVPVVHGPVGREGYTVEKVYFESFPGLFVTGSLYRPTAVDGLRPGVLCPHGHWQDGRFHDHGEETIRSELEAGAERFEVGGRHPVQARCVQLSRMGCVVFLYDMIGYADSVPITYELAHRFSEQRPELSSPERWGLFSAQAELRLQNVLGLQLLNSIRALDFLSGLADVDPDRIAVTGSSGGGTQTFLLSAVDSRPAAVFPAVMVSTAMQGGCTCENASYLRIDTGNVEFAALVAPRPLGMTGANDWTREIETKGLPELTRLYELLGAPGKVSGRYLDFGHNYNAPSRAMMYSFLAEHLGLGPDVSLEERDYEPLTIEEASVWDEGHPKPPTDQDAEVRLLVGLDADASSILRPLRPVDRETLDEFRRVVGGAIETMVGRSLPEAGDVVYDKQVELDKGDYLQTTALLRFESEGEAVPAVFLYPKDYRGRVVLWVDDDGKSVLHGSDGNPVGTARRLMEQGICVVGCDLLGQGESTSSGGELRGTRSVENPREFLGYTLGYNHPLFAQRVHDILSVLAFVRHHDFSPGRVDLLAPGRAGRWAATAVAVAGDAVDSLAVGTGGFRFAGITEIRDLDLFPGAVKYGDLPSMLALCAPTRLWLSGESPEAPELVRSAYESAGITGPICFQGDPSGELEAAVSWLLEPE</sequence>
<evidence type="ECO:0008006" key="3">
    <source>
        <dbReference type="Google" id="ProtNLM"/>
    </source>
</evidence>
<dbReference type="OrthoDB" id="244125at2"/>
<organism evidence="1 2">
    <name type="scientific">Tautonia plasticadhaerens</name>
    <dbReference type="NCBI Taxonomy" id="2527974"/>
    <lineage>
        <taxon>Bacteria</taxon>
        <taxon>Pseudomonadati</taxon>
        <taxon>Planctomycetota</taxon>
        <taxon>Planctomycetia</taxon>
        <taxon>Isosphaerales</taxon>
        <taxon>Isosphaeraceae</taxon>
        <taxon>Tautonia</taxon>
    </lineage>
</organism>
<dbReference type="SUPFAM" id="SSF53474">
    <property type="entry name" value="alpha/beta-Hydrolases"/>
    <property type="match status" value="2"/>
</dbReference>
<name>A0A518H909_9BACT</name>
<keyword evidence="2" id="KW-1185">Reference proteome</keyword>
<dbReference type="RefSeq" id="WP_145274944.1">
    <property type="nucleotide sequence ID" value="NZ_CP036426.1"/>
</dbReference>
<dbReference type="Gene3D" id="3.40.50.1820">
    <property type="entry name" value="alpha/beta hydrolase"/>
    <property type="match status" value="2"/>
</dbReference>
<dbReference type="InterPro" id="IPR029058">
    <property type="entry name" value="AB_hydrolase_fold"/>
</dbReference>
<protein>
    <recommendedName>
        <fullName evidence="3">Acetyl xylan esterase (AXE1)</fullName>
    </recommendedName>
</protein>
<gene>
    <name evidence="1" type="ORF">ElP_52460</name>
</gene>
<dbReference type="Proteomes" id="UP000317835">
    <property type="component" value="Chromosome"/>
</dbReference>
<dbReference type="KEGG" id="tpla:ElP_52460"/>
<accession>A0A518H909</accession>
<reference evidence="1 2" key="1">
    <citation type="submission" date="2019-02" db="EMBL/GenBank/DDBJ databases">
        <title>Deep-cultivation of Planctomycetes and their phenomic and genomic characterization uncovers novel biology.</title>
        <authorList>
            <person name="Wiegand S."/>
            <person name="Jogler M."/>
            <person name="Boedeker C."/>
            <person name="Pinto D."/>
            <person name="Vollmers J."/>
            <person name="Rivas-Marin E."/>
            <person name="Kohn T."/>
            <person name="Peeters S.H."/>
            <person name="Heuer A."/>
            <person name="Rast P."/>
            <person name="Oberbeckmann S."/>
            <person name="Bunk B."/>
            <person name="Jeske O."/>
            <person name="Meyerdierks A."/>
            <person name="Storesund J.E."/>
            <person name="Kallscheuer N."/>
            <person name="Luecker S."/>
            <person name="Lage O.M."/>
            <person name="Pohl T."/>
            <person name="Merkel B.J."/>
            <person name="Hornburger P."/>
            <person name="Mueller R.-W."/>
            <person name="Bruemmer F."/>
            <person name="Labrenz M."/>
            <person name="Spormann A.M."/>
            <person name="Op den Camp H."/>
            <person name="Overmann J."/>
            <person name="Amann R."/>
            <person name="Jetten M.S.M."/>
            <person name="Mascher T."/>
            <person name="Medema M.H."/>
            <person name="Devos D.P."/>
            <person name="Kaster A.-K."/>
            <person name="Ovreas L."/>
            <person name="Rohde M."/>
            <person name="Galperin M.Y."/>
            <person name="Jogler C."/>
        </authorList>
    </citation>
    <scope>NUCLEOTIDE SEQUENCE [LARGE SCALE GENOMIC DNA]</scope>
    <source>
        <strain evidence="1 2">ElP</strain>
    </source>
</reference>
<dbReference type="PANTHER" id="PTHR22946">
    <property type="entry name" value="DIENELACTONE HYDROLASE DOMAIN-CONTAINING PROTEIN-RELATED"/>
    <property type="match status" value="1"/>
</dbReference>
<evidence type="ECO:0000313" key="2">
    <source>
        <dbReference type="Proteomes" id="UP000317835"/>
    </source>
</evidence>
<dbReference type="InterPro" id="IPR050261">
    <property type="entry name" value="FrsA_esterase"/>
</dbReference>
<evidence type="ECO:0000313" key="1">
    <source>
        <dbReference type="EMBL" id="QDV37311.1"/>
    </source>
</evidence>
<dbReference type="AlphaFoldDB" id="A0A518H909"/>